<dbReference type="PANTHER" id="PTHR35186">
    <property type="entry name" value="ANK_REP_REGION DOMAIN-CONTAINING PROTEIN"/>
    <property type="match status" value="1"/>
</dbReference>
<dbReference type="Proteomes" id="UP000304928">
    <property type="component" value="Unassembled WGS sequence"/>
</dbReference>
<proteinExistence type="predicted"/>
<reference evidence="3 4" key="1">
    <citation type="submission" date="2018-10" db="EMBL/GenBank/DDBJ databases">
        <title>Fifty Aureobasidium pullulans genomes reveal a recombining polyextremotolerant generalist.</title>
        <authorList>
            <person name="Gostincar C."/>
            <person name="Turk M."/>
            <person name="Zajc J."/>
            <person name="Gunde-Cimerman N."/>
        </authorList>
    </citation>
    <scope>NUCLEOTIDE SEQUENCE [LARGE SCALE GENOMIC DNA]</scope>
    <source>
        <strain evidence="3 4">EXF-10507</strain>
    </source>
</reference>
<evidence type="ECO:0000313" key="4">
    <source>
        <dbReference type="Proteomes" id="UP000304928"/>
    </source>
</evidence>
<dbReference type="EMBL" id="QZAR01000112">
    <property type="protein sequence ID" value="THW88010.1"/>
    <property type="molecule type" value="Genomic_DNA"/>
</dbReference>
<dbReference type="InterPro" id="IPR056002">
    <property type="entry name" value="DUF7580"/>
</dbReference>
<name>A0A4S9B5C8_AURPU</name>
<feature type="domain" description="DUF7580" evidence="2">
    <location>
        <begin position="216"/>
        <end position="560"/>
    </location>
</feature>
<feature type="chain" id="PRO_5021024052" description="DUF7580 domain-containing protein" evidence="1">
    <location>
        <begin position="21"/>
        <end position="564"/>
    </location>
</feature>
<dbReference type="Pfam" id="PF24476">
    <property type="entry name" value="DUF7580"/>
    <property type="match status" value="1"/>
</dbReference>
<protein>
    <recommendedName>
        <fullName evidence="2">DUF7580 domain-containing protein</fullName>
    </recommendedName>
</protein>
<comment type="caution">
    <text evidence="3">The sequence shown here is derived from an EMBL/GenBank/DDBJ whole genome shotgun (WGS) entry which is preliminary data.</text>
</comment>
<dbReference type="PANTHER" id="PTHR35186:SF4">
    <property type="entry name" value="PRION-INHIBITION AND PROPAGATION HELO DOMAIN-CONTAINING PROTEIN"/>
    <property type="match status" value="1"/>
</dbReference>
<evidence type="ECO:0000259" key="2">
    <source>
        <dbReference type="Pfam" id="PF24476"/>
    </source>
</evidence>
<evidence type="ECO:0000256" key="1">
    <source>
        <dbReference type="SAM" id="SignalP"/>
    </source>
</evidence>
<gene>
    <name evidence="3" type="ORF">D6D15_06298</name>
</gene>
<organism evidence="3 4">
    <name type="scientific">Aureobasidium pullulans</name>
    <name type="common">Black yeast</name>
    <name type="synonym">Pullularia pullulans</name>
    <dbReference type="NCBI Taxonomy" id="5580"/>
    <lineage>
        <taxon>Eukaryota</taxon>
        <taxon>Fungi</taxon>
        <taxon>Dikarya</taxon>
        <taxon>Ascomycota</taxon>
        <taxon>Pezizomycotina</taxon>
        <taxon>Dothideomycetes</taxon>
        <taxon>Dothideomycetidae</taxon>
        <taxon>Dothideales</taxon>
        <taxon>Saccotheciaceae</taxon>
        <taxon>Aureobasidium</taxon>
    </lineage>
</organism>
<sequence>MSGLEVAGIVLAVIPLFISAIEHYEDGLGPVKMLRLSVYRRQLAHYRTKLVLEYGLYTNALEELLVDIVPRQDLRNMITQGSGPLWRDPMLDNRLKERLGMIYDTYLLVMRQMQEVMVKIACLLDIATQDNTAVSQLEHLLITIPSQSIATQGTSQSSVHDLKRRLKFGLKSGQIQPLLEELGRYNSTIYQFTESSKRLEGQRSATPKSTFTTPIHHVRNCAEKLHRCLGGAWTCPLHTSQVIDLQLEFRVSRPDMIDDDVEDRVVFSIAFLDDVQPDCWHCLEIHVLTEEIQTTNRATGKVNFINSSPAPSVDLSALPTVHCLCKSVAIPHSHLDRAFCLDHKQQLLEGYPVLRPSVKAQRDRNNSITSLEEVLSASPAPTRQKPFSSKQAYLLGLIVASSFLQLRATPWLCGSWRARNVLLTKDTIADLIDFERPYIRQTYPSCNQQHASPRVTGTIDDTDDNCSFLNLGIMLLEIFFREPLSSRKLPADLSANQSFSDLQTVRRWMRQDKEEMPIGFHKAVSFCIGCFASPNVDLQDTTFRQMVVDQVIVPLKDELKLWSA</sequence>
<accession>A0A4S9B5C8</accession>
<keyword evidence="1" id="KW-0732">Signal</keyword>
<feature type="signal peptide" evidence="1">
    <location>
        <begin position="1"/>
        <end position="20"/>
    </location>
</feature>
<evidence type="ECO:0000313" key="3">
    <source>
        <dbReference type="EMBL" id="THW88010.1"/>
    </source>
</evidence>
<dbReference type="AlphaFoldDB" id="A0A4S9B5C8"/>